<organism evidence="9 10">
    <name type="scientific">Phialemonium thermophilum</name>
    <dbReference type="NCBI Taxonomy" id="223376"/>
    <lineage>
        <taxon>Eukaryota</taxon>
        <taxon>Fungi</taxon>
        <taxon>Dikarya</taxon>
        <taxon>Ascomycota</taxon>
        <taxon>Pezizomycotina</taxon>
        <taxon>Sordariomycetes</taxon>
        <taxon>Sordariomycetidae</taxon>
        <taxon>Cephalothecales</taxon>
        <taxon>Cephalothecaceae</taxon>
        <taxon>Phialemonium</taxon>
    </lineage>
</organism>
<dbReference type="EC" id="5.2.1.8" evidence="3 6"/>
<proteinExistence type="predicted"/>
<name>A0ABR3XLW4_9PEZI</name>
<evidence type="ECO:0000256" key="1">
    <source>
        <dbReference type="ARBA" id="ARBA00000971"/>
    </source>
</evidence>
<keyword evidence="10" id="KW-1185">Reference proteome</keyword>
<evidence type="ECO:0000256" key="6">
    <source>
        <dbReference type="PROSITE-ProRule" id="PRU00277"/>
    </source>
</evidence>
<evidence type="ECO:0000313" key="9">
    <source>
        <dbReference type="EMBL" id="KAL1876589.1"/>
    </source>
</evidence>
<comment type="catalytic activity">
    <reaction evidence="1 6">
        <text>[protein]-peptidylproline (omega=180) = [protein]-peptidylproline (omega=0)</text>
        <dbReference type="Rhea" id="RHEA:16237"/>
        <dbReference type="Rhea" id="RHEA-COMP:10747"/>
        <dbReference type="Rhea" id="RHEA-COMP:10748"/>
        <dbReference type="ChEBI" id="CHEBI:83833"/>
        <dbReference type="ChEBI" id="CHEBI:83834"/>
        <dbReference type="EC" id="5.2.1.8"/>
    </reaction>
</comment>
<dbReference type="PROSITE" id="PS50059">
    <property type="entry name" value="FKBP_PPIASE"/>
    <property type="match status" value="1"/>
</dbReference>
<dbReference type="Proteomes" id="UP001586593">
    <property type="component" value="Unassembled WGS sequence"/>
</dbReference>
<dbReference type="InterPro" id="IPR044609">
    <property type="entry name" value="FKBP2/11"/>
</dbReference>
<dbReference type="Gene3D" id="3.10.50.40">
    <property type="match status" value="1"/>
</dbReference>
<keyword evidence="5 6" id="KW-0413">Isomerase</keyword>
<dbReference type="EMBL" id="JAZHXJ010000075">
    <property type="protein sequence ID" value="KAL1876589.1"/>
    <property type="molecule type" value="Genomic_DNA"/>
</dbReference>
<gene>
    <name evidence="9" type="ORF">VTK73DRAFT_9253</name>
</gene>
<comment type="function">
    <text evidence="2">PPIases accelerate the folding of proteins. It catalyzes the cis-trans isomerization of proline imidic peptide bonds in oligopeptides.</text>
</comment>
<evidence type="ECO:0000259" key="8">
    <source>
        <dbReference type="PROSITE" id="PS50059"/>
    </source>
</evidence>
<protein>
    <recommendedName>
        <fullName evidence="3 6">peptidylprolyl isomerase</fullName>
        <ecNumber evidence="3 6">5.2.1.8</ecNumber>
    </recommendedName>
</protein>
<comment type="caution">
    <text evidence="9">The sequence shown here is derived from an EMBL/GenBank/DDBJ whole genome shotgun (WGS) entry which is preliminary data.</text>
</comment>
<dbReference type="InterPro" id="IPR001179">
    <property type="entry name" value="PPIase_FKBP_dom"/>
</dbReference>
<dbReference type="InterPro" id="IPR046357">
    <property type="entry name" value="PPIase_dom_sf"/>
</dbReference>
<dbReference type="PANTHER" id="PTHR45779">
    <property type="entry name" value="PEPTIDYLPROLYL ISOMERASE"/>
    <property type="match status" value="1"/>
</dbReference>
<keyword evidence="7" id="KW-0732">Signal</keyword>
<evidence type="ECO:0000256" key="7">
    <source>
        <dbReference type="SAM" id="SignalP"/>
    </source>
</evidence>
<evidence type="ECO:0000256" key="4">
    <source>
        <dbReference type="ARBA" id="ARBA00023110"/>
    </source>
</evidence>
<dbReference type="SUPFAM" id="SSF54534">
    <property type="entry name" value="FKBP-like"/>
    <property type="match status" value="1"/>
</dbReference>
<sequence length="152" mass="16070">MRSAMFSFFLAAAAGLALVAAQDGELKIEVTLAVECDRTTKIGDKITVDYRGTFTNGTEFDSSYGGEPFTFDLGAGEVIEGFDKGLLDMCIGEKRTLTIPPNLGYGDEPVGPIPAGSTLIFYTELKGIEGVPTPTSIITKPISSPTPGLGRR</sequence>
<feature type="chain" id="PRO_5046894562" description="peptidylprolyl isomerase" evidence="7">
    <location>
        <begin position="22"/>
        <end position="152"/>
    </location>
</feature>
<evidence type="ECO:0000256" key="3">
    <source>
        <dbReference type="ARBA" id="ARBA00013194"/>
    </source>
</evidence>
<dbReference type="PANTHER" id="PTHR45779:SF7">
    <property type="entry name" value="PEPTIDYLPROLYL ISOMERASE"/>
    <property type="match status" value="1"/>
</dbReference>
<reference evidence="9 10" key="1">
    <citation type="journal article" date="2024" name="Commun. Biol.">
        <title>Comparative genomic analysis of thermophilic fungi reveals convergent evolutionary adaptations and gene losses.</title>
        <authorList>
            <person name="Steindorff A.S."/>
            <person name="Aguilar-Pontes M.V."/>
            <person name="Robinson A.J."/>
            <person name="Andreopoulos B."/>
            <person name="LaButti K."/>
            <person name="Kuo A."/>
            <person name="Mondo S."/>
            <person name="Riley R."/>
            <person name="Otillar R."/>
            <person name="Haridas S."/>
            <person name="Lipzen A."/>
            <person name="Grimwood J."/>
            <person name="Schmutz J."/>
            <person name="Clum A."/>
            <person name="Reid I.D."/>
            <person name="Moisan M.C."/>
            <person name="Butler G."/>
            <person name="Nguyen T.T.M."/>
            <person name="Dewar K."/>
            <person name="Conant G."/>
            <person name="Drula E."/>
            <person name="Henrissat B."/>
            <person name="Hansel C."/>
            <person name="Singer S."/>
            <person name="Hutchinson M.I."/>
            <person name="de Vries R.P."/>
            <person name="Natvig D.O."/>
            <person name="Powell A.J."/>
            <person name="Tsang A."/>
            <person name="Grigoriev I.V."/>
        </authorList>
    </citation>
    <scope>NUCLEOTIDE SEQUENCE [LARGE SCALE GENOMIC DNA]</scope>
    <source>
        <strain evidence="9 10">ATCC 24622</strain>
    </source>
</reference>
<dbReference type="Pfam" id="PF00254">
    <property type="entry name" value="FKBP_C"/>
    <property type="match status" value="1"/>
</dbReference>
<feature type="signal peptide" evidence="7">
    <location>
        <begin position="1"/>
        <end position="21"/>
    </location>
</feature>
<evidence type="ECO:0000256" key="2">
    <source>
        <dbReference type="ARBA" id="ARBA00002388"/>
    </source>
</evidence>
<evidence type="ECO:0000256" key="5">
    <source>
        <dbReference type="ARBA" id="ARBA00023235"/>
    </source>
</evidence>
<keyword evidence="4 6" id="KW-0697">Rotamase</keyword>
<accession>A0ABR3XLW4</accession>
<feature type="domain" description="PPIase FKBP-type" evidence="8">
    <location>
        <begin position="43"/>
        <end position="129"/>
    </location>
</feature>
<evidence type="ECO:0000313" key="10">
    <source>
        <dbReference type="Proteomes" id="UP001586593"/>
    </source>
</evidence>